<dbReference type="EMBL" id="CAJVQC010054096">
    <property type="protein sequence ID" value="CAG8793788.1"/>
    <property type="molecule type" value="Genomic_DNA"/>
</dbReference>
<evidence type="ECO:0000313" key="1">
    <source>
        <dbReference type="EMBL" id="CAG8793788.1"/>
    </source>
</evidence>
<sequence length="75" mass="8538">QKLSEETINFITASTNNIDFDQNNQQSVSNTLSIEEDLLTEQEALQSISIQSYNIENTEDTKDLWEIIEETVIAS</sequence>
<protein>
    <submittedName>
        <fullName evidence="1">26386_t:CDS:1</fullName>
    </submittedName>
</protein>
<feature type="non-terminal residue" evidence="1">
    <location>
        <position position="1"/>
    </location>
</feature>
<comment type="caution">
    <text evidence="1">The sequence shown here is derived from an EMBL/GenBank/DDBJ whole genome shotgun (WGS) entry which is preliminary data.</text>
</comment>
<feature type="non-terminal residue" evidence="1">
    <location>
        <position position="75"/>
    </location>
</feature>
<keyword evidence="2" id="KW-1185">Reference proteome</keyword>
<reference evidence="1" key="1">
    <citation type="submission" date="2021-06" db="EMBL/GenBank/DDBJ databases">
        <authorList>
            <person name="Kallberg Y."/>
            <person name="Tangrot J."/>
            <person name="Rosling A."/>
        </authorList>
    </citation>
    <scope>NUCLEOTIDE SEQUENCE</scope>
    <source>
        <strain evidence="1">MA461A</strain>
    </source>
</reference>
<name>A0ACA9RHB8_9GLOM</name>
<proteinExistence type="predicted"/>
<accession>A0ACA9RHB8</accession>
<evidence type="ECO:0000313" key="2">
    <source>
        <dbReference type="Proteomes" id="UP000789920"/>
    </source>
</evidence>
<gene>
    <name evidence="1" type="ORF">RPERSI_LOCUS19631</name>
</gene>
<organism evidence="1 2">
    <name type="scientific">Racocetra persica</name>
    <dbReference type="NCBI Taxonomy" id="160502"/>
    <lineage>
        <taxon>Eukaryota</taxon>
        <taxon>Fungi</taxon>
        <taxon>Fungi incertae sedis</taxon>
        <taxon>Mucoromycota</taxon>
        <taxon>Glomeromycotina</taxon>
        <taxon>Glomeromycetes</taxon>
        <taxon>Diversisporales</taxon>
        <taxon>Gigasporaceae</taxon>
        <taxon>Racocetra</taxon>
    </lineage>
</organism>
<dbReference type="Proteomes" id="UP000789920">
    <property type="component" value="Unassembled WGS sequence"/>
</dbReference>